<evidence type="ECO:0000256" key="2">
    <source>
        <dbReference type="PROSITE-ProRule" id="PRU00042"/>
    </source>
</evidence>
<feature type="compositionally biased region" description="Pro residues" evidence="3">
    <location>
        <begin position="746"/>
        <end position="755"/>
    </location>
</feature>
<dbReference type="PANTHER" id="PTHR15921:SF3">
    <property type="entry name" value="PRE-MRNA CLEAVAGE COMPLEX 2 PROTEIN PCF11"/>
    <property type="match status" value="1"/>
</dbReference>
<dbReference type="STRING" id="3760.A0A251NCC2"/>
<dbReference type="EMBL" id="CM007657">
    <property type="protein sequence ID" value="ONH96258.1"/>
    <property type="molecule type" value="Genomic_DNA"/>
</dbReference>
<dbReference type="InterPro" id="IPR013087">
    <property type="entry name" value="Znf_C2H2_type"/>
</dbReference>
<feature type="domain" description="C2H2-type" evidence="4">
    <location>
        <begin position="939"/>
        <end position="966"/>
    </location>
</feature>
<evidence type="ECO:0008006" key="8">
    <source>
        <dbReference type="Google" id="ProtNLM"/>
    </source>
</evidence>
<feature type="compositionally biased region" description="Basic and acidic residues" evidence="3">
    <location>
        <begin position="15"/>
        <end position="27"/>
    </location>
</feature>
<dbReference type="GO" id="GO:0008270">
    <property type="term" value="F:zinc ion binding"/>
    <property type="evidence" value="ECO:0007669"/>
    <property type="project" value="UniProtKB-KW"/>
</dbReference>
<dbReference type="InterPro" id="IPR047415">
    <property type="entry name" value="Pcf11_CID"/>
</dbReference>
<sequence length="1098" mass="117560">MEMESSRRPFTRSTEPVKKPRLADDRGLNPNPNPNGRAFVQRPGGANPVLSRFRVTDRDSESNDASRGGGYVPQPLQHQELVSQYKTALAELTFNSKPIITNLTIIAGESVHAAKAIAATVCGNIIEVSSEQKLPSLYLLDSIVKNIGRDYIKYFAARLPEVFCKAYRQVEPNVHQSMRHLFGTWKGVFPAQTLQMIEKELGFASTANGSSSGAATSRLDSQSQRPAHSIHVNPKYLERQRLQQPTRTKGMASDFSGAMANSIDDAERPDRVASLSAGRPWVDPTVKMHNMQRSNTDALSERVHEKNIGAEYGEYEYGSDLPRSSNLGIGRIGGKITEQGNDKPWYGGGSSVAETISSQRNGFNIKHGLTNYSAPKSANADPRLKTAPAIASRSSGVLSNSWKNSEEEEFKWDDMNSRLTDHGPPDISSNSRKDCWTSDDSEKLGFGGHFRKPKGANDFATTVDLDTSADPTEHNDLSALGHRMSSPWPLSDSHGMDGLTPTGTPVISSVHSERYASSLSGLSTSGDSSVARLGSRAQVASSRIGASSFGFGATSGPAVAVGKQKQLQSVRAASPSGQSLVHQHSPAPTSTVHHPHHHLQSLPEQDYLESPSLPPPDSKVSQLLGKSDLGLHNHYTEDSAPISTPNVRLGSIAKSRPQDLHSSSSSIKNPSLPQLSTYVTPSTAGISLPDHSNLRAAETSGQSSTSSLLAAVMKTGILSDKSITGSLPSLNLRDMGQNQSQSGVQPPLPSGPPPTQVALPGSKVASAPSSSHLSHENSPASSDISLKKVGHPPLPPSQPLSSSLEGTASANASTVVNNASDPISNLLSSLVAKGLISASKSESPTPVSSQMPNELQNQSVSTPVTSSVSVSPVSASPSLPVSSRTDDVSLAEPLAKTSAALPQSSKIETKNPIGIEFKPDKIREFHPSVIEELFDDLPHKCSICGLRLKLKERLERHLEWHALKTPEFNGSVKASRRWYADSTNWVAGKAGPPLGPEDNMSIDKPSETMDNGEPMVPADESQCVCVICGYIFEDLYCQERDEWMFKGASYLSIPYGVGDLGTTEESVVKGPIVHANCIAENSLSDLGLASRIKLEKDV</sequence>
<dbReference type="GO" id="GO:0000993">
    <property type="term" value="F:RNA polymerase II complex binding"/>
    <property type="evidence" value="ECO:0000318"/>
    <property type="project" value="GO_Central"/>
</dbReference>
<feature type="domain" description="CID" evidence="5">
    <location>
        <begin position="77"/>
        <end position="205"/>
    </location>
</feature>
<dbReference type="CDD" id="cd16982">
    <property type="entry name" value="CID_Pcf11"/>
    <property type="match status" value="1"/>
</dbReference>
<dbReference type="Pfam" id="PF23228">
    <property type="entry name" value="zf_PCFS4"/>
    <property type="match status" value="1"/>
</dbReference>
<dbReference type="AlphaFoldDB" id="A0A251NCC2"/>
<evidence type="ECO:0000256" key="3">
    <source>
        <dbReference type="SAM" id="MobiDB-lite"/>
    </source>
</evidence>
<dbReference type="GO" id="GO:0003729">
    <property type="term" value="F:mRNA binding"/>
    <property type="evidence" value="ECO:0000318"/>
    <property type="project" value="GO_Central"/>
</dbReference>
<keyword evidence="2" id="KW-0863">Zinc-finger</keyword>
<dbReference type="Gene3D" id="1.25.40.90">
    <property type="match status" value="1"/>
</dbReference>
<proteinExistence type="predicted"/>
<feature type="region of interest" description="Disordered" evidence="3">
    <location>
        <begin position="655"/>
        <end position="678"/>
    </location>
</feature>
<keyword evidence="1" id="KW-0507">mRNA processing</keyword>
<dbReference type="InterPro" id="IPR057242">
    <property type="entry name" value="PCFS4-like"/>
</dbReference>
<dbReference type="OrthoDB" id="2129491at2759"/>
<feature type="compositionally biased region" description="Low complexity" evidence="3">
    <location>
        <begin position="859"/>
        <end position="883"/>
    </location>
</feature>
<evidence type="ECO:0000259" key="5">
    <source>
        <dbReference type="PROSITE" id="PS51391"/>
    </source>
</evidence>
<dbReference type="GO" id="GO:0031124">
    <property type="term" value="P:mRNA 3'-end processing"/>
    <property type="evidence" value="ECO:0007669"/>
    <property type="project" value="InterPro"/>
</dbReference>
<gene>
    <name evidence="6" type="ORF">PRUPE_7G117000</name>
</gene>
<dbReference type="PROSITE" id="PS51391">
    <property type="entry name" value="CID"/>
    <property type="match status" value="1"/>
</dbReference>
<name>A0A251NCC2_PRUPE</name>
<dbReference type="GO" id="GO:0006369">
    <property type="term" value="P:termination of RNA polymerase II transcription"/>
    <property type="evidence" value="ECO:0000318"/>
    <property type="project" value="GO_Central"/>
</dbReference>
<dbReference type="InterPro" id="IPR008942">
    <property type="entry name" value="ENTH_VHS"/>
</dbReference>
<feature type="compositionally biased region" description="Polar residues" evidence="3">
    <location>
        <begin position="840"/>
        <end position="858"/>
    </location>
</feature>
<dbReference type="InterPro" id="IPR006569">
    <property type="entry name" value="CID_dom"/>
</dbReference>
<feature type="compositionally biased region" description="Polar residues" evidence="3">
    <location>
        <begin position="667"/>
        <end position="678"/>
    </location>
</feature>
<keyword evidence="2" id="KW-0479">Metal-binding</keyword>
<dbReference type="InterPro" id="IPR045154">
    <property type="entry name" value="PCF11-like"/>
</dbReference>
<dbReference type="GO" id="GO:0005737">
    <property type="term" value="C:cytoplasm"/>
    <property type="evidence" value="ECO:0000318"/>
    <property type="project" value="GO_Central"/>
</dbReference>
<feature type="compositionally biased region" description="Polar residues" evidence="3">
    <location>
        <begin position="767"/>
        <end position="784"/>
    </location>
</feature>
<feature type="region of interest" description="Disordered" evidence="3">
    <location>
        <begin position="840"/>
        <end position="885"/>
    </location>
</feature>
<feature type="region of interest" description="Disordered" evidence="3">
    <location>
        <begin position="565"/>
        <end position="623"/>
    </location>
</feature>
<protein>
    <recommendedName>
        <fullName evidence="8">CID domain-containing protein</fullName>
    </recommendedName>
</protein>
<dbReference type="Gramene" id="ONH96259">
    <property type="protein sequence ID" value="ONH96259"/>
    <property type="gene ID" value="PRUPE_7G117000"/>
</dbReference>
<dbReference type="Pfam" id="PF04818">
    <property type="entry name" value="CID"/>
    <property type="match status" value="1"/>
</dbReference>
<evidence type="ECO:0000256" key="1">
    <source>
        <dbReference type="ARBA" id="ARBA00022664"/>
    </source>
</evidence>
<dbReference type="GO" id="GO:0005849">
    <property type="term" value="C:mRNA cleavage factor complex"/>
    <property type="evidence" value="ECO:0000318"/>
    <property type="project" value="GO_Central"/>
</dbReference>
<feature type="region of interest" description="Disordered" evidence="3">
    <location>
        <begin position="728"/>
        <end position="806"/>
    </location>
</feature>
<dbReference type="FunFam" id="1.25.40.90:FF:000023">
    <property type="entry name" value="polyadenylation and cleavage factor homolog 4"/>
    <property type="match status" value="1"/>
</dbReference>
<feature type="region of interest" description="Disordered" evidence="3">
    <location>
        <begin position="1"/>
        <end position="51"/>
    </location>
</feature>
<reference evidence="6" key="2">
    <citation type="submission" date="2016-12" db="EMBL/GenBank/DDBJ databases">
        <title>WGS assembly of Prunus persica.</title>
        <authorList>
            <person name="Verde I."/>
            <person name="Jenkins J."/>
            <person name="Dondini L."/>
            <person name="Micali S."/>
            <person name="Pagliarani G."/>
            <person name="Vendramin E."/>
            <person name="Paris R."/>
            <person name="Aramini V."/>
            <person name="Gazza L."/>
            <person name="Rossini L."/>
            <person name="Bassi D."/>
            <person name="Troggio M."/>
            <person name="Shu S."/>
            <person name="Grimwood J.H."/>
            <person name="Tartarini S."/>
            <person name="Dettori M.T."/>
            <person name="Schmutz J."/>
        </authorList>
    </citation>
    <scope>NUCLEOTIDE SEQUENCE</scope>
</reference>
<reference evidence="6 7" key="1">
    <citation type="journal article" date="2013" name="Nat. Genet.">
        <title>The high-quality draft genome of peach (Prunus persica) identifies unique patterns of genetic diversity, domestication and genome evolution.</title>
        <authorList>
            <consortium name="International Peach Genome Initiative"/>
            <person name="Verde I."/>
            <person name="Abbott A.G."/>
            <person name="Scalabrin S."/>
            <person name="Jung S."/>
            <person name="Shu S."/>
            <person name="Marroni F."/>
            <person name="Zhebentyayeva T."/>
            <person name="Dettori M.T."/>
            <person name="Grimwood J."/>
            <person name="Cattonaro F."/>
            <person name="Zuccolo A."/>
            <person name="Rossini L."/>
            <person name="Jenkins J."/>
            <person name="Vendramin E."/>
            <person name="Meisel L.A."/>
            <person name="Decroocq V."/>
            <person name="Sosinski B."/>
            <person name="Prochnik S."/>
            <person name="Mitros T."/>
            <person name="Policriti A."/>
            <person name="Cipriani G."/>
            <person name="Dondini L."/>
            <person name="Ficklin S."/>
            <person name="Goodstein D.M."/>
            <person name="Xuan P."/>
            <person name="Del Fabbro C."/>
            <person name="Aramini V."/>
            <person name="Copetti D."/>
            <person name="Gonzalez S."/>
            <person name="Horner D.S."/>
            <person name="Falchi R."/>
            <person name="Lucas S."/>
            <person name="Mica E."/>
            <person name="Maldonado J."/>
            <person name="Lazzari B."/>
            <person name="Bielenberg D."/>
            <person name="Pirona R."/>
            <person name="Miculan M."/>
            <person name="Barakat A."/>
            <person name="Testolin R."/>
            <person name="Stella A."/>
            <person name="Tartarini S."/>
            <person name="Tonutti P."/>
            <person name="Arus P."/>
            <person name="Orellana A."/>
            <person name="Wells C."/>
            <person name="Main D."/>
            <person name="Vizzotto G."/>
            <person name="Silva H."/>
            <person name="Salamini F."/>
            <person name="Schmutz J."/>
            <person name="Morgante M."/>
            <person name="Rokhsar D.S."/>
        </authorList>
    </citation>
    <scope>NUCLEOTIDE SEQUENCE [LARGE SCALE GENOMIC DNA]</scope>
    <source>
        <strain evidence="7">cv. Nemared</strain>
    </source>
</reference>
<organism evidence="6 7">
    <name type="scientific">Prunus persica</name>
    <name type="common">Peach</name>
    <name type="synonym">Amygdalus persica</name>
    <dbReference type="NCBI Taxonomy" id="3760"/>
    <lineage>
        <taxon>Eukaryota</taxon>
        <taxon>Viridiplantae</taxon>
        <taxon>Streptophyta</taxon>
        <taxon>Embryophyta</taxon>
        <taxon>Tracheophyta</taxon>
        <taxon>Spermatophyta</taxon>
        <taxon>Magnoliopsida</taxon>
        <taxon>eudicotyledons</taxon>
        <taxon>Gunneridae</taxon>
        <taxon>Pentapetalae</taxon>
        <taxon>rosids</taxon>
        <taxon>fabids</taxon>
        <taxon>Rosales</taxon>
        <taxon>Rosaceae</taxon>
        <taxon>Amygdaloideae</taxon>
        <taxon>Amygdaleae</taxon>
        <taxon>Prunus</taxon>
    </lineage>
</organism>
<dbReference type="PROSITE" id="PS00028">
    <property type="entry name" value="ZINC_FINGER_C2H2_1"/>
    <property type="match status" value="1"/>
</dbReference>
<dbReference type="Proteomes" id="UP000006882">
    <property type="component" value="Chromosome G7"/>
</dbReference>
<feature type="compositionally biased region" description="Polar residues" evidence="3">
    <location>
        <begin position="565"/>
        <end position="592"/>
    </location>
</feature>
<dbReference type="PROSITE" id="PS50157">
    <property type="entry name" value="ZINC_FINGER_C2H2_2"/>
    <property type="match status" value="1"/>
</dbReference>
<feature type="region of interest" description="Disordered" evidence="3">
    <location>
        <begin position="208"/>
        <end position="234"/>
    </location>
</feature>
<dbReference type="EMBL" id="CM007657">
    <property type="protein sequence ID" value="ONH96259.1"/>
    <property type="molecule type" value="Genomic_DNA"/>
</dbReference>
<feature type="compositionally biased region" description="Low complexity" evidence="3">
    <location>
        <begin position="208"/>
        <end position="217"/>
    </location>
</feature>
<accession>A0A251NCC2</accession>
<evidence type="ECO:0000259" key="4">
    <source>
        <dbReference type="PROSITE" id="PS50157"/>
    </source>
</evidence>
<dbReference type="SMART" id="SM00582">
    <property type="entry name" value="RPR"/>
    <property type="match status" value="1"/>
</dbReference>
<keyword evidence="2" id="KW-0862">Zinc</keyword>
<dbReference type="Gramene" id="ONH96258">
    <property type="protein sequence ID" value="ONH96258"/>
    <property type="gene ID" value="PRUPE_7G117000"/>
</dbReference>
<evidence type="ECO:0000313" key="7">
    <source>
        <dbReference type="Proteomes" id="UP000006882"/>
    </source>
</evidence>
<dbReference type="PANTHER" id="PTHR15921">
    <property type="entry name" value="PRE-MRNA CLEAVAGE COMPLEX II"/>
    <property type="match status" value="1"/>
</dbReference>
<keyword evidence="7" id="KW-1185">Reference proteome</keyword>
<evidence type="ECO:0000313" key="6">
    <source>
        <dbReference type="EMBL" id="ONH96259.1"/>
    </source>
</evidence>
<dbReference type="eggNOG" id="KOG2071">
    <property type="taxonomic scope" value="Eukaryota"/>
</dbReference>
<dbReference type="SUPFAM" id="SSF48464">
    <property type="entry name" value="ENTH/VHS domain"/>
    <property type="match status" value="1"/>
</dbReference>